<dbReference type="SUPFAM" id="SSF111384">
    <property type="entry name" value="OmpH-like"/>
    <property type="match status" value="1"/>
</dbReference>
<keyword evidence="3" id="KW-0175">Coiled coil</keyword>
<evidence type="ECO:0000313" key="6">
    <source>
        <dbReference type="EMBL" id="MBC3790880.1"/>
    </source>
</evidence>
<dbReference type="SMART" id="SM00935">
    <property type="entry name" value="OmpH"/>
    <property type="match status" value="1"/>
</dbReference>
<dbReference type="PANTHER" id="PTHR35089">
    <property type="entry name" value="CHAPERONE PROTEIN SKP"/>
    <property type="match status" value="1"/>
</dbReference>
<proteinExistence type="inferred from homology"/>
<evidence type="ECO:0000256" key="4">
    <source>
        <dbReference type="SAM" id="MobiDB-lite"/>
    </source>
</evidence>
<evidence type="ECO:0000256" key="2">
    <source>
        <dbReference type="ARBA" id="ARBA00022729"/>
    </source>
</evidence>
<feature type="signal peptide" evidence="5">
    <location>
        <begin position="1"/>
        <end position="20"/>
    </location>
</feature>
<dbReference type="InterPro" id="IPR024930">
    <property type="entry name" value="Skp_dom_sf"/>
</dbReference>
<protein>
    <submittedName>
        <fullName evidence="6">Outer membrane protein</fullName>
    </submittedName>
</protein>
<evidence type="ECO:0000256" key="1">
    <source>
        <dbReference type="ARBA" id="ARBA00009091"/>
    </source>
</evidence>
<dbReference type="Proteomes" id="UP000700732">
    <property type="component" value="Unassembled WGS sequence"/>
</dbReference>
<keyword evidence="2 5" id="KW-0732">Signal</keyword>
<evidence type="ECO:0000256" key="5">
    <source>
        <dbReference type="SAM" id="SignalP"/>
    </source>
</evidence>
<dbReference type="InterPro" id="IPR005632">
    <property type="entry name" value="Chaperone_Skp"/>
</dbReference>
<dbReference type="Gene3D" id="3.30.910.20">
    <property type="entry name" value="Skp domain"/>
    <property type="match status" value="1"/>
</dbReference>
<accession>A0ABR6W2S6</accession>
<dbReference type="RefSeq" id="WP_186736693.1">
    <property type="nucleotide sequence ID" value="NZ_VFIA01000006.1"/>
</dbReference>
<dbReference type="Pfam" id="PF03938">
    <property type="entry name" value="OmpH"/>
    <property type="match status" value="1"/>
</dbReference>
<feature type="region of interest" description="Disordered" evidence="4">
    <location>
        <begin position="203"/>
        <end position="231"/>
    </location>
</feature>
<feature type="chain" id="PRO_5046382979" evidence="5">
    <location>
        <begin position="21"/>
        <end position="231"/>
    </location>
</feature>
<dbReference type="EMBL" id="VFIA01000006">
    <property type="protein sequence ID" value="MBC3790880.1"/>
    <property type="molecule type" value="Genomic_DNA"/>
</dbReference>
<reference evidence="6 7" key="1">
    <citation type="submission" date="2019-06" db="EMBL/GenBank/DDBJ databases">
        <title>Spirosoma utsteinense sp. nov. isolated from Antarctic ice-free soils.</title>
        <authorList>
            <person name="Tahon G."/>
        </authorList>
    </citation>
    <scope>NUCLEOTIDE SEQUENCE [LARGE SCALE GENOMIC DNA]</scope>
    <source>
        <strain evidence="6 7">LMG 31447</strain>
    </source>
</reference>
<evidence type="ECO:0000313" key="7">
    <source>
        <dbReference type="Proteomes" id="UP000700732"/>
    </source>
</evidence>
<comment type="caution">
    <text evidence="6">The sequence shown here is derived from an EMBL/GenBank/DDBJ whole genome shotgun (WGS) entry which is preliminary data.</text>
</comment>
<dbReference type="PANTHER" id="PTHR35089:SF1">
    <property type="entry name" value="CHAPERONE PROTEIN SKP"/>
    <property type="match status" value="1"/>
</dbReference>
<feature type="coiled-coil region" evidence="3">
    <location>
        <begin position="67"/>
        <end position="94"/>
    </location>
</feature>
<keyword evidence="7" id="KW-1185">Reference proteome</keyword>
<organism evidence="6 7">
    <name type="scientific">Spirosoma utsteinense</name>
    <dbReference type="NCBI Taxonomy" id="2585773"/>
    <lineage>
        <taxon>Bacteria</taxon>
        <taxon>Pseudomonadati</taxon>
        <taxon>Bacteroidota</taxon>
        <taxon>Cytophagia</taxon>
        <taxon>Cytophagales</taxon>
        <taxon>Cytophagaceae</taxon>
        <taxon>Spirosoma</taxon>
    </lineage>
</organism>
<evidence type="ECO:0000256" key="3">
    <source>
        <dbReference type="SAM" id="Coils"/>
    </source>
</evidence>
<gene>
    <name evidence="6" type="ORF">FH603_1377</name>
</gene>
<sequence length="231" mass="24651">MKKNLVMAFAAALLMGGVNAQAQAPAATTTPTTTASAGSPTVAGPLKLGYTNIDYVLAQTPEAKDIQNQLTIQRTQSENELKRMQKELEDKYGAYEKGAAQMSDVIRKDRETELQGLQGRIQEFGRTAENSLQTKYQQLVNPVVQKIQKAIDAVAKENSYTYVFNLDAGANTIPILLVAPEQDNITELVLRKMGIDPAKAAAAAAAAAKPTTTPAKPATTGSSSTTAPRKN</sequence>
<comment type="similarity">
    <text evidence="1">Belongs to the Skp family.</text>
</comment>
<name>A0ABR6W2S6_9BACT</name>